<keyword evidence="1" id="KW-0472">Membrane</keyword>
<reference evidence="4" key="1">
    <citation type="submission" date="2025-08" db="UniProtKB">
        <authorList>
            <consortium name="RefSeq"/>
        </authorList>
    </citation>
    <scope>IDENTIFICATION</scope>
</reference>
<name>A0A3Q0FZ99_ALLSI</name>
<evidence type="ECO:0000259" key="2">
    <source>
        <dbReference type="Pfam" id="PF14914"/>
    </source>
</evidence>
<accession>A0A3Q0FZ99</accession>
<dbReference type="Pfam" id="PF14914">
    <property type="entry name" value="LRRC37AB_C"/>
    <property type="match status" value="1"/>
</dbReference>
<evidence type="ECO:0000313" key="3">
    <source>
        <dbReference type="Proteomes" id="UP000189705"/>
    </source>
</evidence>
<dbReference type="AlphaFoldDB" id="A0A3Q0FZ99"/>
<dbReference type="PANTHER" id="PTHR23045:SF9">
    <property type="entry name" value="LEUCINE RICH REPEAT CONTAINING 37A-RELATED"/>
    <property type="match status" value="1"/>
</dbReference>
<dbReference type="RefSeq" id="XP_025052699.1">
    <property type="nucleotide sequence ID" value="XM_025196914.1"/>
</dbReference>
<dbReference type="PANTHER" id="PTHR23045">
    <property type="entry name" value="LEUCINE-RICH REPEAT-CONTAINING PROTEIN 37A"/>
    <property type="match status" value="1"/>
</dbReference>
<protein>
    <submittedName>
        <fullName evidence="4">Leucine-rich repeat-containing protein 37A3</fullName>
    </submittedName>
</protein>
<keyword evidence="1" id="KW-0812">Transmembrane</keyword>
<dbReference type="SUPFAM" id="SSF52058">
    <property type="entry name" value="L domain-like"/>
    <property type="match status" value="1"/>
</dbReference>
<dbReference type="Gene3D" id="3.80.10.10">
    <property type="entry name" value="Ribonuclease Inhibitor"/>
    <property type="match status" value="1"/>
</dbReference>
<feature type="transmembrane region" description="Helical" evidence="1">
    <location>
        <begin position="640"/>
        <end position="660"/>
    </location>
</feature>
<dbReference type="InterPro" id="IPR032675">
    <property type="entry name" value="LRR_dom_sf"/>
</dbReference>
<evidence type="ECO:0000313" key="4">
    <source>
        <dbReference type="RefSeq" id="XP_025052699.1"/>
    </source>
</evidence>
<gene>
    <name evidence="4" type="primary">LRRC37A3</name>
</gene>
<evidence type="ECO:0000256" key="1">
    <source>
        <dbReference type="SAM" id="Phobius"/>
    </source>
</evidence>
<dbReference type="KEGG" id="asn:102387748"/>
<dbReference type="InParanoid" id="A0A3Q0FZ99"/>
<keyword evidence="3" id="KW-1185">Reference proteome</keyword>
<proteinExistence type="predicted"/>
<feature type="domain" description="LRRC37A/B like protein 1 C-terminal" evidence="2">
    <location>
        <begin position="527"/>
        <end position="662"/>
    </location>
</feature>
<dbReference type="STRING" id="38654.A0A3Q0FZ99"/>
<dbReference type="InterPro" id="IPR015753">
    <property type="entry name" value="LRRC37"/>
</dbReference>
<dbReference type="InterPro" id="IPR029423">
    <property type="entry name" value="LRRC37AB_C"/>
</dbReference>
<dbReference type="Proteomes" id="UP000189705">
    <property type="component" value="Unplaced"/>
</dbReference>
<dbReference type="CTD" id="374819"/>
<keyword evidence="1" id="KW-1133">Transmembrane helix</keyword>
<organism evidence="3 4">
    <name type="scientific">Alligator sinensis</name>
    <name type="common">Chinese alligator</name>
    <dbReference type="NCBI Taxonomy" id="38654"/>
    <lineage>
        <taxon>Eukaryota</taxon>
        <taxon>Metazoa</taxon>
        <taxon>Chordata</taxon>
        <taxon>Craniata</taxon>
        <taxon>Vertebrata</taxon>
        <taxon>Euteleostomi</taxon>
        <taxon>Archelosauria</taxon>
        <taxon>Archosauria</taxon>
        <taxon>Crocodylia</taxon>
        <taxon>Alligatoridae</taxon>
        <taxon>Alligatorinae</taxon>
        <taxon>Alligator</taxon>
    </lineage>
</organism>
<dbReference type="GeneID" id="102387748"/>
<sequence length="670" mass="76927">MQFLQKIVLSRNPLSAIVDKAFLQLPSLKYLDLGATQVTQQILHTLLVVSLHLETLVLPDSMMCCLCKIQKDIEMSYKMIKLHCVDSCVTNSSLCATKEHLEKMQTELKEVLQSRKPNISMVLHLKSEKFLHSKSDSDILSLATFQHRTTMAVEDLISGLNDNYPRHLFKKPDKNSTELEVLPFFKLFKFDLHLKASNHLKLPKDQSNLNWANLSELKKLYLLANLLATVLREKLHEAEKDKPKKEARHVSLTTPNNHLKTKKICKDLAQKCDEKLTGYMAAKKTPEEIKECVDYMWRCISKGGDNQLRMVKREVLQIKGSKEMLAVTLNPSSTLSVLRHHKVSIPSFRKRSLSDLPTQETHLTGSFKVENESHDLTGNIIVVLKHHNKTEKVKRPPVKEYVPVFYQPSQERNKNQYLLENTLHRQSPYMSRMLKESMQRYKMKSKDDELDNLLPNKNPVFTSRTAMVLEKPPEDGRSLLDGILPNIQQTDETRWKRRKEEWKDQKEEFDFPSEIKNSSPPSNYSIQGDIFEAELNRRLSTLIPNKAVRDLISHVIRTLKMDCAEPSVQLACAKLISKTGLLMKLFSEREDLKGSSSLWSHYLWEVDSSSDEREKQKVAGKKLSEELSKDSSKYGYGNKLLLAISVTVVVMAVIAVICIIEKLPKANQSR</sequence>